<organism evidence="1 2">
    <name type="scientific">Pseudomonas phage vB_PseuGesM_254</name>
    <dbReference type="NCBI Taxonomy" id="3092638"/>
    <lineage>
        <taxon>Viruses</taxon>
        <taxon>Duplodnaviria</taxon>
        <taxon>Heunggongvirae</taxon>
        <taxon>Uroviricota</taxon>
        <taxon>Caudoviricetes</taxon>
        <taxon>Vandenendeviridae</taxon>
        <taxon>Chemalvirus</taxon>
        <taxon>Chemalvirus PseuGes254</taxon>
    </lineage>
</organism>
<dbReference type="Proteomes" id="UP001305174">
    <property type="component" value="Segment"/>
</dbReference>
<evidence type="ECO:0000313" key="1">
    <source>
        <dbReference type="EMBL" id="WOZ57527.1"/>
    </source>
</evidence>
<dbReference type="EMBL" id="OR575930">
    <property type="protein sequence ID" value="WOZ57527.1"/>
    <property type="molecule type" value="Genomic_DNA"/>
</dbReference>
<keyword evidence="2" id="KW-1185">Reference proteome</keyword>
<reference evidence="2" key="1">
    <citation type="submission" date="2024-05" db="EMBL/GenBank/DDBJ databases">
        <authorList>
            <person name="Tikunov A.Y."/>
            <person name="Morozova V.V."/>
            <person name="Kozlova Y.N."/>
            <person name="Tikunova N.V."/>
            <person name="Babkin I.V."/>
        </authorList>
    </citation>
    <scope>NUCLEOTIDE SEQUENCE [LARGE SCALE GENOMIC DNA]</scope>
</reference>
<protein>
    <submittedName>
        <fullName evidence="1">Uncharacterized protein</fullName>
    </submittedName>
</protein>
<name>A0AAX4G6L9_9CAUD</name>
<sequence>MQEITQQAAAYAQIAQLVIAQLPKGRPVIEELVSELKYYNATYVVPLSDYINDRAIADTKKFYLEFFELTGDAHLAENMTRETMNRIAETIRSVKLGGK</sequence>
<proteinExistence type="predicted"/>
<accession>A0AAX4G6L9</accession>
<evidence type="ECO:0000313" key="2">
    <source>
        <dbReference type="Proteomes" id="UP001305174"/>
    </source>
</evidence>